<evidence type="ECO:0000256" key="3">
    <source>
        <dbReference type="ARBA" id="ARBA00022553"/>
    </source>
</evidence>
<dbReference type="InterPro" id="IPR005467">
    <property type="entry name" value="His_kinase_dom"/>
</dbReference>
<dbReference type="Gene3D" id="3.30.450.40">
    <property type="match status" value="1"/>
</dbReference>
<dbReference type="Pfam" id="PF00512">
    <property type="entry name" value="HisKA"/>
    <property type="match status" value="1"/>
</dbReference>
<dbReference type="AlphaFoldDB" id="A0A2T3HJI0"/>
<evidence type="ECO:0000313" key="8">
    <source>
        <dbReference type="EMBL" id="PST82608.1"/>
    </source>
</evidence>
<accession>A0A2T3HJI0</accession>
<feature type="coiled-coil region" evidence="6">
    <location>
        <begin position="153"/>
        <end position="180"/>
    </location>
</feature>
<name>A0A2T3HJI0_9SPHI</name>
<evidence type="ECO:0000259" key="7">
    <source>
        <dbReference type="PROSITE" id="PS50109"/>
    </source>
</evidence>
<reference evidence="8 9" key="1">
    <citation type="submission" date="2018-03" db="EMBL/GenBank/DDBJ databases">
        <authorList>
            <person name="Keele B.F."/>
        </authorList>
    </citation>
    <scope>NUCLEOTIDE SEQUENCE [LARGE SCALE GENOMIC DNA]</scope>
    <source>
        <strain evidence="8 9">YL28-9</strain>
    </source>
</reference>
<dbReference type="CDD" id="cd00082">
    <property type="entry name" value="HisKA"/>
    <property type="match status" value="1"/>
</dbReference>
<dbReference type="PROSITE" id="PS50109">
    <property type="entry name" value="HIS_KIN"/>
    <property type="match status" value="1"/>
</dbReference>
<dbReference type="InterPro" id="IPR036890">
    <property type="entry name" value="HATPase_C_sf"/>
</dbReference>
<dbReference type="Pfam" id="PF01590">
    <property type="entry name" value="GAF"/>
    <property type="match status" value="1"/>
</dbReference>
<dbReference type="InterPro" id="IPR003018">
    <property type="entry name" value="GAF"/>
</dbReference>
<evidence type="ECO:0000313" key="9">
    <source>
        <dbReference type="Proteomes" id="UP000240912"/>
    </source>
</evidence>
<organism evidence="8 9">
    <name type="scientific">Pedobacter yulinensis</name>
    <dbReference type="NCBI Taxonomy" id="2126353"/>
    <lineage>
        <taxon>Bacteria</taxon>
        <taxon>Pseudomonadati</taxon>
        <taxon>Bacteroidota</taxon>
        <taxon>Sphingobacteriia</taxon>
        <taxon>Sphingobacteriales</taxon>
        <taxon>Sphingobacteriaceae</taxon>
        <taxon>Pedobacter</taxon>
    </lineage>
</organism>
<keyword evidence="5 8" id="KW-0418">Kinase</keyword>
<dbReference type="EMBL" id="PYLS01000005">
    <property type="protein sequence ID" value="PST82608.1"/>
    <property type="molecule type" value="Genomic_DNA"/>
</dbReference>
<dbReference type="PANTHER" id="PTHR42878:SF13">
    <property type="entry name" value="HISTIDINE KINASE"/>
    <property type="match status" value="1"/>
</dbReference>
<dbReference type="PRINTS" id="PR00344">
    <property type="entry name" value="BCTRLSENSOR"/>
</dbReference>
<dbReference type="InterPro" id="IPR004358">
    <property type="entry name" value="Sig_transdc_His_kin-like_C"/>
</dbReference>
<dbReference type="GO" id="GO:0007234">
    <property type="term" value="P:osmosensory signaling via phosphorelay pathway"/>
    <property type="evidence" value="ECO:0007669"/>
    <property type="project" value="TreeGrafter"/>
</dbReference>
<dbReference type="Gene3D" id="1.10.287.130">
    <property type="match status" value="1"/>
</dbReference>
<feature type="domain" description="Histidine kinase" evidence="7">
    <location>
        <begin position="186"/>
        <end position="398"/>
    </location>
</feature>
<dbReference type="GO" id="GO:0000156">
    <property type="term" value="F:phosphorelay response regulator activity"/>
    <property type="evidence" value="ECO:0007669"/>
    <property type="project" value="TreeGrafter"/>
</dbReference>
<dbReference type="GO" id="GO:0000155">
    <property type="term" value="F:phosphorelay sensor kinase activity"/>
    <property type="evidence" value="ECO:0007669"/>
    <property type="project" value="InterPro"/>
</dbReference>
<dbReference type="EC" id="2.7.13.3" evidence="2"/>
<dbReference type="SUPFAM" id="SSF47384">
    <property type="entry name" value="Homodimeric domain of signal transducing histidine kinase"/>
    <property type="match status" value="1"/>
</dbReference>
<dbReference type="InterPro" id="IPR050351">
    <property type="entry name" value="BphY/WalK/GraS-like"/>
</dbReference>
<dbReference type="PANTHER" id="PTHR42878">
    <property type="entry name" value="TWO-COMPONENT HISTIDINE KINASE"/>
    <property type="match status" value="1"/>
</dbReference>
<dbReference type="InterPro" id="IPR003594">
    <property type="entry name" value="HATPase_dom"/>
</dbReference>
<dbReference type="SMART" id="SM00387">
    <property type="entry name" value="HATPase_c"/>
    <property type="match status" value="1"/>
</dbReference>
<evidence type="ECO:0000256" key="4">
    <source>
        <dbReference type="ARBA" id="ARBA00022679"/>
    </source>
</evidence>
<dbReference type="InterPro" id="IPR003661">
    <property type="entry name" value="HisK_dim/P_dom"/>
</dbReference>
<protein>
    <recommendedName>
        <fullName evidence="2">histidine kinase</fullName>
        <ecNumber evidence="2">2.7.13.3</ecNumber>
    </recommendedName>
</protein>
<proteinExistence type="predicted"/>
<evidence type="ECO:0000256" key="5">
    <source>
        <dbReference type="ARBA" id="ARBA00022777"/>
    </source>
</evidence>
<dbReference type="GO" id="GO:0030295">
    <property type="term" value="F:protein kinase activator activity"/>
    <property type="evidence" value="ECO:0007669"/>
    <property type="project" value="TreeGrafter"/>
</dbReference>
<evidence type="ECO:0000256" key="1">
    <source>
        <dbReference type="ARBA" id="ARBA00000085"/>
    </source>
</evidence>
<dbReference type="RefSeq" id="WP_107214867.1">
    <property type="nucleotide sequence ID" value="NZ_KZ686269.1"/>
</dbReference>
<evidence type="ECO:0000256" key="6">
    <source>
        <dbReference type="SAM" id="Coils"/>
    </source>
</evidence>
<evidence type="ECO:0000256" key="2">
    <source>
        <dbReference type="ARBA" id="ARBA00012438"/>
    </source>
</evidence>
<dbReference type="OrthoDB" id="9124519at2"/>
<dbReference type="InterPro" id="IPR029016">
    <property type="entry name" value="GAF-like_dom_sf"/>
</dbReference>
<dbReference type="SMART" id="SM00388">
    <property type="entry name" value="HisKA"/>
    <property type="match status" value="1"/>
</dbReference>
<keyword evidence="4" id="KW-0808">Transferase</keyword>
<dbReference type="Gene3D" id="3.30.565.10">
    <property type="entry name" value="Histidine kinase-like ATPase, C-terminal domain"/>
    <property type="match status" value="1"/>
</dbReference>
<gene>
    <name evidence="8" type="ORF">C7T94_08045</name>
</gene>
<dbReference type="SUPFAM" id="SSF55781">
    <property type="entry name" value="GAF domain-like"/>
    <property type="match status" value="1"/>
</dbReference>
<dbReference type="SUPFAM" id="SSF55874">
    <property type="entry name" value="ATPase domain of HSP90 chaperone/DNA topoisomerase II/histidine kinase"/>
    <property type="match status" value="1"/>
</dbReference>
<dbReference type="Proteomes" id="UP000240912">
    <property type="component" value="Unassembled WGS sequence"/>
</dbReference>
<dbReference type="CDD" id="cd00075">
    <property type="entry name" value="HATPase"/>
    <property type="match status" value="1"/>
</dbReference>
<keyword evidence="6" id="KW-0175">Coiled coil</keyword>
<keyword evidence="9" id="KW-1185">Reference proteome</keyword>
<dbReference type="SMART" id="SM00065">
    <property type="entry name" value="GAF"/>
    <property type="match status" value="1"/>
</dbReference>
<comment type="caution">
    <text evidence="8">The sequence shown here is derived from an EMBL/GenBank/DDBJ whole genome shotgun (WGS) entry which is preliminary data.</text>
</comment>
<sequence>MQQPFDTHDPFLRDVLSVQKISAVPTILEVICRSTGMGFAAVARVTEEKWIACAVRDEIQFGLTPGDELKLETTICNEIRQHQQPVVIDHVAAAPDWNTHHTPAMYGFESYISMPIFLKTGDFFGTLCAIDPRPNRLNTPETVGMFRLYAELIAFHLQALDNLEQAEMHLREEKETAELREQFIAILGHDLRNPIGAISNSAQLLKRFGTDEKTSRITGIILNATHRMDGLVENIMDFASGRLGGGITLQKELHQRPAEVLNQVVSELALVWPQRTIETEFNIRVPVIFDARRIAQVFSNLLGNALSHGKADCAVHATASADSGSFILRVYNEGQPIPEITRQSLFTPFFRGDVKKGSQGLGLGLFISSEIAKAHGGRLELHSDAIGTTFSLIIPQASGTPR</sequence>
<dbReference type="Pfam" id="PF02518">
    <property type="entry name" value="HATPase_c"/>
    <property type="match status" value="1"/>
</dbReference>
<comment type="catalytic activity">
    <reaction evidence="1">
        <text>ATP + protein L-histidine = ADP + protein N-phospho-L-histidine.</text>
        <dbReference type="EC" id="2.7.13.3"/>
    </reaction>
</comment>
<dbReference type="InterPro" id="IPR036097">
    <property type="entry name" value="HisK_dim/P_sf"/>
</dbReference>
<keyword evidence="3" id="KW-0597">Phosphoprotein</keyword>